<proteinExistence type="predicted"/>
<evidence type="ECO:0000256" key="1">
    <source>
        <dbReference type="ARBA" id="ARBA00023098"/>
    </source>
</evidence>
<feature type="transmembrane region" description="Helical" evidence="2">
    <location>
        <begin position="333"/>
        <end position="358"/>
    </location>
</feature>
<dbReference type="InterPro" id="IPR002641">
    <property type="entry name" value="PNPLA_dom"/>
</dbReference>
<dbReference type="Pfam" id="PF01734">
    <property type="entry name" value="Patatin"/>
    <property type="match status" value="1"/>
</dbReference>
<keyword evidence="2" id="KW-1133">Transmembrane helix</keyword>
<dbReference type="EMBL" id="FZNX01000001">
    <property type="protein sequence ID" value="SNR35210.1"/>
    <property type="molecule type" value="Genomic_DNA"/>
</dbReference>
<feature type="domain" description="PNPLA" evidence="3">
    <location>
        <begin position="13"/>
        <end position="245"/>
    </location>
</feature>
<keyword evidence="2" id="KW-0812">Transmembrane</keyword>
<accession>A0A238VLE5</accession>
<reference evidence="5" key="1">
    <citation type="submission" date="2017-06" db="EMBL/GenBank/DDBJ databases">
        <authorList>
            <person name="Varghese N."/>
            <person name="Submissions S."/>
        </authorList>
    </citation>
    <scope>NUCLEOTIDE SEQUENCE [LARGE SCALE GENOMIC DNA]</scope>
    <source>
        <strain evidence="5">DSM 27993</strain>
    </source>
</reference>
<dbReference type="GO" id="GO:0006629">
    <property type="term" value="P:lipid metabolic process"/>
    <property type="evidence" value="ECO:0007669"/>
    <property type="project" value="UniProtKB-KW"/>
</dbReference>
<dbReference type="AlphaFoldDB" id="A0A238VLE5"/>
<keyword evidence="1" id="KW-0443">Lipid metabolism</keyword>
<name>A0A238VLE5_9FLAO</name>
<gene>
    <name evidence="4" type="ORF">SAMN04488111_0689</name>
</gene>
<feature type="transmembrane region" description="Helical" evidence="2">
    <location>
        <begin position="307"/>
        <end position="327"/>
    </location>
</feature>
<evidence type="ECO:0000313" key="4">
    <source>
        <dbReference type="EMBL" id="SNR35210.1"/>
    </source>
</evidence>
<dbReference type="SUPFAM" id="SSF52151">
    <property type="entry name" value="FabD/lysophospholipase-like"/>
    <property type="match status" value="1"/>
</dbReference>
<keyword evidence="5" id="KW-1185">Reference proteome</keyword>
<evidence type="ECO:0000313" key="5">
    <source>
        <dbReference type="Proteomes" id="UP000198412"/>
    </source>
</evidence>
<sequence length="562" mass="63498">MEDDFKPFKSIGLCFSGGGYRATFFALGVVSYLNKINYKESSLLENVEAISTVSGGTLLGVAYSKAAQEPDFNFESFFKEFYNLFESSNDKLLETAISKLEDDAVWEKHPYKKRSLINAFALTYAEMDIFKGDFKPFEKTTSKHLKHVCFNATDFSFGLAFRFQNTGMFGNKPLNNSHLNKLKYNVQLGDVVASSSCFPLGFEPLIFPDDYFAAQNTPDYKSLKSLDRYIDGIGIMDGGITDNQGIGSMMKISEQNGRDRKLDLIIVNDVGSFKMEPWQSDNAPINNGSSLKHNISKILSYFQVKPLYWIILLIGIVILVLNSFKLINNTAWVSLYILGSIITGIGLTLTSLGFIAGIGKSIGIGWIKNIFKKSVPEALIDDVVSFDKLNINLVKRMLQDRMTSTLKMVNDIFLKQIRRLNYDLLYSKSSLNHKIITSTVYELNGEKTAYTNAFNYNKEIKPAPSTLLKSIGLTASETPTTLWWNKTDIAKNRMDTLIACGQFTTCYKLLDYILELKNDSETKKIDTDAINKLEKLLLKDWKTFNKDPLFVLEELKPEKNKI</sequence>
<protein>
    <submittedName>
        <fullName evidence="4">Patatin-like phospholipase</fullName>
    </submittedName>
</protein>
<keyword evidence="2" id="KW-0472">Membrane</keyword>
<dbReference type="RefSeq" id="WP_089377015.1">
    <property type="nucleotide sequence ID" value="NZ_FZNX01000001.1"/>
</dbReference>
<dbReference type="Proteomes" id="UP000198412">
    <property type="component" value="Unassembled WGS sequence"/>
</dbReference>
<dbReference type="Gene3D" id="3.40.1090.10">
    <property type="entry name" value="Cytosolic phospholipase A2 catalytic domain"/>
    <property type="match status" value="1"/>
</dbReference>
<dbReference type="InterPro" id="IPR016035">
    <property type="entry name" value="Acyl_Trfase/lysoPLipase"/>
</dbReference>
<organism evidence="4 5">
    <name type="scientific">Lutibacter flavus</name>
    <dbReference type="NCBI Taxonomy" id="691689"/>
    <lineage>
        <taxon>Bacteria</taxon>
        <taxon>Pseudomonadati</taxon>
        <taxon>Bacteroidota</taxon>
        <taxon>Flavobacteriia</taxon>
        <taxon>Flavobacteriales</taxon>
        <taxon>Flavobacteriaceae</taxon>
        <taxon>Lutibacter</taxon>
    </lineage>
</organism>
<dbReference type="OrthoDB" id="9813090at2"/>
<evidence type="ECO:0000259" key="3">
    <source>
        <dbReference type="Pfam" id="PF01734"/>
    </source>
</evidence>
<evidence type="ECO:0000256" key="2">
    <source>
        <dbReference type="SAM" id="Phobius"/>
    </source>
</evidence>